<name>A0A7S0BDA1_9DINO</name>
<protein>
    <recommendedName>
        <fullName evidence="1">Ubiquitin-like domain-containing protein</fullName>
    </recommendedName>
</protein>
<proteinExistence type="predicted"/>
<dbReference type="PROSITE" id="PS50053">
    <property type="entry name" value="UBIQUITIN_2"/>
    <property type="match status" value="1"/>
</dbReference>
<evidence type="ECO:0000313" key="2">
    <source>
        <dbReference type="EMBL" id="CAD8389755.1"/>
    </source>
</evidence>
<organism evidence="2">
    <name type="scientific">Pyrodinium bahamense</name>
    <dbReference type="NCBI Taxonomy" id="73915"/>
    <lineage>
        <taxon>Eukaryota</taxon>
        <taxon>Sar</taxon>
        <taxon>Alveolata</taxon>
        <taxon>Dinophyceae</taxon>
        <taxon>Gonyaulacales</taxon>
        <taxon>Pyrocystaceae</taxon>
        <taxon>Pyrodinium</taxon>
    </lineage>
</organism>
<dbReference type="InterPro" id="IPR000626">
    <property type="entry name" value="Ubiquitin-like_dom"/>
</dbReference>
<evidence type="ECO:0000259" key="1">
    <source>
        <dbReference type="PROSITE" id="PS50053"/>
    </source>
</evidence>
<dbReference type="Pfam" id="PF00240">
    <property type="entry name" value="ubiquitin"/>
    <property type="match status" value="1"/>
</dbReference>
<dbReference type="EMBL" id="HBEG01054469">
    <property type="protein sequence ID" value="CAD8389755.1"/>
    <property type="molecule type" value="Transcribed_RNA"/>
</dbReference>
<dbReference type="SUPFAM" id="SSF54236">
    <property type="entry name" value="Ubiquitin-like"/>
    <property type="match status" value="1"/>
</dbReference>
<reference evidence="2" key="1">
    <citation type="submission" date="2021-01" db="EMBL/GenBank/DDBJ databases">
        <authorList>
            <person name="Corre E."/>
            <person name="Pelletier E."/>
            <person name="Niang G."/>
            <person name="Scheremetjew M."/>
            <person name="Finn R."/>
            <person name="Kale V."/>
            <person name="Holt S."/>
            <person name="Cochrane G."/>
            <person name="Meng A."/>
            <person name="Brown T."/>
            <person name="Cohen L."/>
        </authorList>
    </citation>
    <scope>NUCLEOTIDE SEQUENCE</scope>
    <source>
        <strain evidence="2">Pbaha01</strain>
    </source>
</reference>
<gene>
    <name evidence="2" type="ORF">PBAH0796_LOCUS33184</name>
</gene>
<dbReference type="CDD" id="cd17039">
    <property type="entry name" value="Ubl_ubiquitin_like"/>
    <property type="match status" value="1"/>
</dbReference>
<dbReference type="Gene3D" id="3.10.20.90">
    <property type="entry name" value="Phosphatidylinositol 3-kinase Catalytic Subunit, Chain A, domain 1"/>
    <property type="match status" value="1"/>
</dbReference>
<dbReference type="AlphaFoldDB" id="A0A7S0BDA1"/>
<dbReference type="SMART" id="SM00213">
    <property type="entry name" value="UBQ"/>
    <property type="match status" value="1"/>
</dbReference>
<feature type="domain" description="Ubiquitin-like" evidence="1">
    <location>
        <begin position="7"/>
        <end position="66"/>
    </location>
</feature>
<sequence>MAEGSAMQLRITMLSGDAIDFSVESTATISQVKDDIEKACGIPALEQELALGDKTLASTTTVGACGGRGPSGEPLALTLVRRKPLVLLCEESLKQFVAKNLSSKPIQVTLPGSRPQTIVPGESWVYGTPDLWDGRYFDLDFTNGGGVSEGDWRGNRYILSAASSSCSQEWKLRLEVNGDECYAVIEESPPEVLRNL</sequence>
<accession>A0A7S0BDA1</accession>
<dbReference type="InterPro" id="IPR029071">
    <property type="entry name" value="Ubiquitin-like_domsf"/>
</dbReference>